<name>A0A1S2M2T7_9BACI</name>
<sequence length="102" mass="11858">MFLFDIALILTLILSVLYPIILIFGIIISWRKSFKEGVICFILIKLFIKGSFCSIRPYNDLPRSGARIEQKWTVQQSIFVGLKSLKQQNSLIRKGYFDNQIE</sequence>
<proteinExistence type="predicted"/>
<reference evidence="2 3" key="1">
    <citation type="submission" date="2016-10" db="EMBL/GenBank/DDBJ databases">
        <title>Draft genome sequences of four alkaliphilic bacteria belonging to the Anaerobacillus genus.</title>
        <authorList>
            <person name="Bassil N.M."/>
            <person name="Lloyd J.R."/>
        </authorList>
    </citation>
    <scope>NUCLEOTIDE SEQUENCE [LARGE SCALE GENOMIC DNA]</scope>
    <source>
        <strain evidence="2 3">DSM 22531</strain>
    </source>
</reference>
<organism evidence="2 3">
    <name type="scientific">Anaerobacillus alkalidiazotrophicus</name>
    <dbReference type="NCBI Taxonomy" id="472963"/>
    <lineage>
        <taxon>Bacteria</taxon>
        <taxon>Bacillati</taxon>
        <taxon>Bacillota</taxon>
        <taxon>Bacilli</taxon>
        <taxon>Bacillales</taxon>
        <taxon>Bacillaceae</taxon>
        <taxon>Anaerobacillus</taxon>
    </lineage>
</organism>
<keyword evidence="1" id="KW-0472">Membrane</keyword>
<keyword evidence="1" id="KW-1133">Transmembrane helix</keyword>
<protein>
    <submittedName>
        <fullName evidence="2">Uncharacterized protein</fullName>
    </submittedName>
</protein>
<keyword evidence="1" id="KW-0812">Transmembrane</keyword>
<feature type="transmembrane region" description="Helical" evidence="1">
    <location>
        <begin position="6"/>
        <end position="28"/>
    </location>
</feature>
<keyword evidence="3" id="KW-1185">Reference proteome</keyword>
<comment type="caution">
    <text evidence="2">The sequence shown here is derived from an EMBL/GenBank/DDBJ whole genome shotgun (WGS) entry which is preliminary data.</text>
</comment>
<dbReference type="Proteomes" id="UP000180057">
    <property type="component" value="Unassembled WGS sequence"/>
</dbReference>
<evidence type="ECO:0000313" key="3">
    <source>
        <dbReference type="Proteomes" id="UP000180057"/>
    </source>
</evidence>
<dbReference type="AlphaFoldDB" id="A0A1S2M2T7"/>
<dbReference type="RefSeq" id="WP_071390486.1">
    <property type="nucleotide sequence ID" value="NZ_MLQS01000023.1"/>
</dbReference>
<dbReference type="STRING" id="472963.BKP45_14925"/>
<gene>
    <name evidence="2" type="ORF">BKP45_14925</name>
</gene>
<evidence type="ECO:0000313" key="2">
    <source>
        <dbReference type="EMBL" id="OIJ19011.1"/>
    </source>
</evidence>
<accession>A0A1S2M2T7</accession>
<evidence type="ECO:0000256" key="1">
    <source>
        <dbReference type="SAM" id="Phobius"/>
    </source>
</evidence>
<dbReference type="EMBL" id="MLQS01000023">
    <property type="protein sequence ID" value="OIJ19011.1"/>
    <property type="molecule type" value="Genomic_DNA"/>
</dbReference>